<proteinExistence type="predicted"/>
<name>A0A7H0H705_9ACTN</name>
<dbReference type="EMBL" id="CP060789">
    <property type="protein sequence ID" value="QNP56321.1"/>
    <property type="molecule type" value="Genomic_DNA"/>
</dbReference>
<keyword evidence="3" id="KW-1185">Reference proteome</keyword>
<keyword evidence="1" id="KW-0472">Membrane</keyword>
<reference evidence="2 3" key="1">
    <citation type="submission" date="2020-08" db="EMBL/GenBank/DDBJ databases">
        <title>Genome sequence of Tessaracoccus defluvii JCM 17540T.</title>
        <authorList>
            <person name="Hyun D.-W."/>
            <person name="Bae J.-W."/>
        </authorList>
    </citation>
    <scope>NUCLEOTIDE SEQUENCE [LARGE SCALE GENOMIC DNA]</scope>
    <source>
        <strain evidence="2 3">JCM 17540</strain>
    </source>
</reference>
<keyword evidence="1" id="KW-0812">Transmembrane</keyword>
<evidence type="ECO:0000313" key="2">
    <source>
        <dbReference type="EMBL" id="QNP56321.1"/>
    </source>
</evidence>
<dbReference type="RefSeq" id="WP_187721431.1">
    <property type="nucleotide sequence ID" value="NZ_BAABBL010000001.1"/>
</dbReference>
<feature type="transmembrane region" description="Helical" evidence="1">
    <location>
        <begin position="47"/>
        <end position="71"/>
    </location>
</feature>
<evidence type="ECO:0000313" key="3">
    <source>
        <dbReference type="Proteomes" id="UP000516117"/>
    </source>
</evidence>
<dbReference type="Pfam" id="PF11188">
    <property type="entry name" value="DUF2975"/>
    <property type="match status" value="1"/>
</dbReference>
<organism evidence="2 3">
    <name type="scientific">Tessaracoccus defluvii</name>
    <dbReference type="NCBI Taxonomy" id="1285901"/>
    <lineage>
        <taxon>Bacteria</taxon>
        <taxon>Bacillati</taxon>
        <taxon>Actinomycetota</taxon>
        <taxon>Actinomycetes</taxon>
        <taxon>Propionibacteriales</taxon>
        <taxon>Propionibacteriaceae</taxon>
        <taxon>Tessaracoccus</taxon>
    </lineage>
</organism>
<feature type="transmembrane region" description="Helical" evidence="1">
    <location>
        <begin position="119"/>
        <end position="142"/>
    </location>
</feature>
<keyword evidence="1" id="KW-1133">Transmembrane helix</keyword>
<accession>A0A7H0H705</accession>
<evidence type="ECO:0000256" key="1">
    <source>
        <dbReference type="SAM" id="Phobius"/>
    </source>
</evidence>
<protein>
    <submittedName>
        <fullName evidence="2">DUF2975 domain-containing protein</fullName>
    </submittedName>
</protein>
<dbReference type="Proteomes" id="UP000516117">
    <property type="component" value="Chromosome"/>
</dbReference>
<dbReference type="KEGG" id="tdf:H9L22_02280"/>
<feature type="transmembrane region" description="Helical" evidence="1">
    <location>
        <begin position="91"/>
        <end position="113"/>
    </location>
</feature>
<sequence length="168" mass="17544">MTVTTAPTGPFGQCLVQRRLADLVLPAPAPAACHTVWSDLDDPAVPLWARVAFVAIGGLGVLTMQVFAVCIWRLLTLVRRGSVFSEASFRYVDVIVGAFAAASVLALALGVLLAPGGVAPGMVGLICGASLVLAGIALLVLVMRRLLRQAIEQAGEVRTLRSELDQAV</sequence>
<dbReference type="InterPro" id="IPR021354">
    <property type="entry name" value="DUF2975"/>
</dbReference>
<dbReference type="AlphaFoldDB" id="A0A7H0H705"/>
<gene>
    <name evidence="2" type="ORF">H9L22_02280</name>
</gene>